<dbReference type="EMBL" id="LKHV02000001">
    <property type="protein sequence ID" value="MCS5707495.1"/>
    <property type="molecule type" value="Genomic_DNA"/>
</dbReference>
<dbReference type="AlphaFoldDB" id="A0A0Q9YQ54"/>
<comment type="caution">
    <text evidence="2">The sequence shown here is derived from an EMBL/GenBank/DDBJ whole genome shotgun (WGS) entry which is preliminary data.</text>
</comment>
<organism evidence="2">
    <name type="scientific">Candidatus Berkiella cookevillensis</name>
    <dbReference type="NCBI Taxonomy" id="437022"/>
    <lineage>
        <taxon>Bacteria</taxon>
        <taxon>Pseudomonadati</taxon>
        <taxon>Pseudomonadota</taxon>
        <taxon>Gammaproteobacteria</taxon>
        <taxon>Candidatus Berkiellales</taxon>
        <taxon>Candidatus Berkiellaceae</taxon>
        <taxon>Candidatus Berkiella</taxon>
    </lineage>
</organism>
<dbReference type="EMBL" id="LKHV01000002">
    <property type="protein sequence ID" value="KRG19498.1"/>
    <property type="molecule type" value="Genomic_DNA"/>
</dbReference>
<evidence type="ECO:0000313" key="4">
    <source>
        <dbReference type="Proteomes" id="UP000051494"/>
    </source>
</evidence>
<evidence type="ECO:0000313" key="2">
    <source>
        <dbReference type="EMBL" id="KRG19498.1"/>
    </source>
</evidence>
<gene>
    <name evidence="3" type="ORF">CC99x_001110</name>
    <name evidence="2" type="ORF">CC99x_00510</name>
</gene>
<protein>
    <submittedName>
        <fullName evidence="2">Uncharacterized protein</fullName>
    </submittedName>
</protein>
<reference evidence="3" key="2">
    <citation type="journal article" date="2016" name="Genome Announc.">
        <title>Draft Genome Sequences of Two Novel Amoeba-Resistant Intranuclear Bacteria, 'Candidatus Berkiella cookevillensis' and 'Candidatus Berkiella aquae'.</title>
        <authorList>
            <person name="Mehari Y.T."/>
            <person name="Arivett B.A."/>
            <person name="Farone A.L."/>
            <person name="Gunderson J.H."/>
            <person name="Farone M.B."/>
        </authorList>
    </citation>
    <scope>NUCLEOTIDE SEQUENCE</scope>
    <source>
        <strain evidence="3">CC99</strain>
    </source>
</reference>
<accession>A0A0Q9YQ54</accession>
<evidence type="ECO:0000313" key="3">
    <source>
        <dbReference type="EMBL" id="MCS5707495.1"/>
    </source>
</evidence>
<keyword evidence="4" id="KW-1185">Reference proteome</keyword>
<feature type="region of interest" description="Disordered" evidence="1">
    <location>
        <begin position="90"/>
        <end position="110"/>
    </location>
</feature>
<name>A0A0Q9YQ54_9GAMM</name>
<reference evidence="3" key="3">
    <citation type="submission" date="2021-06" db="EMBL/GenBank/DDBJ databases">
        <title>Genomic Description and Analysis of Intracellular Bacteria, Candidatus Berkiella cookevillensis and Candidatus Berkiella aquae.</title>
        <authorList>
            <person name="Kidane D.T."/>
            <person name="Mehari Y.T."/>
            <person name="Rice F.C."/>
            <person name="Arivett B.A."/>
            <person name="Farone A.L."/>
            <person name="Berk S.G."/>
            <person name="Farone M.B."/>
        </authorList>
    </citation>
    <scope>NUCLEOTIDE SEQUENCE</scope>
    <source>
        <strain evidence="3">CC99</strain>
    </source>
</reference>
<feature type="region of interest" description="Disordered" evidence="1">
    <location>
        <begin position="122"/>
        <end position="153"/>
    </location>
</feature>
<proteinExistence type="predicted"/>
<sequence>MPHTHTTDETEKKKKKTHNPFKIIKNKIMGLGHKKHKKKSEKTTTHTAPSHLASHTIQRITPPPIKPTASMLMAEHPLEMEQIISSPLPLTTSQTSEKSSPHHPQTKTVSSLSAPVLIPTLTTASSLPDPEKASHTVTESEQATHIPPKKSNVSEWDFSALPEEEEALDQIPLQAHKLITKAEPSRASQINTALETYVPGWRLLMHSVFEPMVQHNIEASDAWVEKLAGFLPSASDTPSLLVPQPLGFLPYSISLVPEETQKIDESEDASMTHQTKAVLKR</sequence>
<evidence type="ECO:0000256" key="1">
    <source>
        <dbReference type="SAM" id="MobiDB-lite"/>
    </source>
</evidence>
<dbReference type="Proteomes" id="UP000051494">
    <property type="component" value="Unassembled WGS sequence"/>
</dbReference>
<dbReference type="RefSeq" id="WP_057623347.1">
    <property type="nucleotide sequence ID" value="NZ_LKHV02000001.1"/>
</dbReference>
<reference evidence="2" key="1">
    <citation type="submission" date="2015-09" db="EMBL/GenBank/DDBJ databases">
        <title>Draft Genome Sequences of Two Novel Amoeba-resistant Intranuclear Bacteria, Candidatus Berkiella cookevillensis and Candidatus Berkiella aquae.</title>
        <authorList>
            <person name="Mehari Y.T."/>
            <person name="Arivett B.A."/>
            <person name="Farone A.L."/>
            <person name="Gunderson J.H."/>
            <person name="Farone M.B."/>
        </authorList>
    </citation>
    <scope>NUCLEOTIDE SEQUENCE [LARGE SCALE GENOMIC DNA]</scope>
    <source>
        <strain evidence="2">CC99</strain>
    </source>
</reference>
<feature type="region of interest" description="Disordered" evidence="1">
    <location>
        <begin position="32"/>
        <end position="53"/>
    </location>
</feature>